<dbReference type="PANTHER" id="PTHR43133">
    <property type="entry name" value="RNA POLYMERASE ECF-TYPE SIGMA FACTO"/>
    <property type="match status" value="1"/>
</dbReference>
<dbReference type="GO" id="GO:0016987">
    <property type="term" value="F:sigma factor activity"/>
    <property type="evidence" value="ECO:0007669"/>
    <property type="project" value="UniProtKB-KW"/>
</dbReference>
<evidence type="ECO:0000256" key="3">
    <source>
        <dbReference type="ARBA" id="ARBA00023082"/>
    </source>
</evidence>
<dbReference type="AlphaFoldDB" id="A0A6I6JJN9"/>
<keyword evidence="9" id="KW-1185">Reference proteome</keyword>
<gene>
    <name evidence="8" type="ORF">GM415_10425</name>
</gene>
<dbReference type="Pfam" id="PF04542">
    <property type="entry name" value="Sigma70_r2"/>
    <property type="match status" value="1"/>
</dbReference>
<dbReference type="InterPro" id="IPR013249">
    <property type="entry name" value="RNA_pol_sigma70_r4_t2"/>
</dbReference>
<dbReference type="Pfam" id="PF08281">
    <property type="entry name" value="Sigma70_r4_2"/>
    <property type="match status" value="1"/>
</dbReference>
<dbReference type="InterPro" id="IPR039425">
    <property type="entry name" value="RNA_pol_sigma-70-like"/>
</dbReference>
<evidence type="ECO:0000259" key="6">
    <source>
        <dbReference type="Pfam" id="PF04542"/>
    </source>
</evidence>
<accession>A0A6I6JJN9</accession>
<evidence type="ECO:0000259" key="7">
    <source>
        <dbReference type="Pfam" id="PF08281"/>
    </source>
</evidence>
<organism evidence="8 9">
    <name type="scientific">Pseudodesulfovibrio cashew</name>
    <dbReference type="NCBI Taxonomy" id="2678688"/>
    <lineage>
        <taxon>Bacteria</taxon>
        <taxon>Pseudomonadati</taxon>
        <taxon>Thermodesulfobacteriota</taxon>
        <taxon>Desulfovibrionia</taxon>
        <taxon>Desulfovibrionales</taxon>
        <taxon>Desulfovibrionaceae</taxon>
    </lineage>
</organism>
<feature type="domain" description="RNA polymerase sigma-70 region 2" evidence="6">
    <location>
        <begin position="25"/>
        <end position="91"/>
    </location>
</feature>
<dbReference type="InterPro" id="IPR014284">
    <property type="entry name" value="RNA_pol_sigma-70_dom"/>
</dbReference>
<dbReference type="PANTHER" id="PTHR43133:SF8">
    <property type="entry name" value="RNA POLYMERASE SIGMA FACTOR HI_1459-RELATED"/>
    <property type="match status" value="1"/>
</dbReference>
<dbReference type="InterPro" id="IPR013325">
    <property type="entry name" value="RNA_pol_sigma_r2"/>
</dbReference>
<feature type="domain" description="RNA polymerase sigma factor 70 region 4 type 2" evidence="7">
    <location>
        <begin position="133"/>
        <end position="183"/>
    </location>
</feature>
<evidence type="ECO:0000313" key="8">
    <source>
        <dbReference type="EMBL" id="QGY40522.1"/>
    </source>
</evidence>
<reference evidence="8 9" key="1">
    <citation type="submission" date="2019-11" db="EMBL/GenBank/DDBJ databases">
        <authorList>
            <person name="Zheng R.K."/>
            <person name="Sun C.M."/>
        </authorList>
    </citation>
    <scope>NUCLEOTIDE SEQUENCE [LARGE SCALE GENOMIC DNA]</scope>
    <source>
        <strain evidence="8 9">SRB007</strain>
    </source>
</reference>
<dbReference type="SUPFAM" id="SSF88659">
    <property type="entry name" value="Sigma3 and sigma4 domains of RNA polymerase sigma factors"/>
    <property type="match status" value="1"/>
</dbReference>
<proteinExistence type="inferred from homology"/>
<dbReference type="EMBL" id="CP046400">
    <property type="protein sequence ID" value="QGY40522.1"/>
    <property type="molecule type" value="Genomic_DNA"/>
</dbReference>
<keyword evidence="4" id="KW-0238">DNA-binding</keyword>
<dbReference type="CDD" id="cd06171">
    <property type="entry name" value="Sigma70_r4"/>
    <property type="match status" value="1"/>
</dbReference>
<evidence type="ECO:0000313" key="9">
    <source>
        <dbReference type="Proteomes" id="UP000428328"/>
    </source>
</evidence>
<dbReference type="NCBIfam" id="TIGR02937">
    <property type="entry name" value="sigma70-ECF"/>
    <property type="match status" value="1"/>
</dbReference>
<dbReference type="InterPro" id="IPR036388">
    <property type="entry name" value="WH-like_DNA-bd_sf"/>
</dbReference>
<dbReference type="Gene3D" id="1.10.10.10">
    <property type="entry name" value="Winged helix-like DNA-binding domain superfamily/Winged helix DNA-binding domain"/>
    <property type="match status" value="1"/>
</dbReference>
<evidence type="ECO:0000256" key="4">
    <source>
        <dbReference type="ARBA" id="ARBA00023125"/>
    </source>
</evidence>
<dbReference type="GO" id="GO:0003677">
    <property type="term" value="F:DNA binding"/>
    <property type="evidence" value="ECO:0007669"/>
    <property type="project" value="UniProtKB-KW"/>
</dbReference>
<dbReference type="KEGG" id="psel:GM415_10425"/>
<sequence length="199" mass="22270">MPGTPDDMQIIAEVLGGDADAFKLLLERYESTVARVVGSHVPAENVTEVVHETFIRAYGSLSGYAPVKPFANWLVTIASRSCHDYWRARYRRRESSASDLSEDGQAFLENAMAVESRERFDALVRQTEAQEVLSLLLDQLAPMDRMVVTLTYLEERSVKETAAMLGISVPNVKVRAYRAKRKLKSFLKRHGIQGGLHAS</sequence>
<protein>
    <submittedName>
        <fullName evidence="8">Sigma-70 family RNA polymerase sigma factor</fullName>
    </submittedName>
</protein>
<evidence type="ECO:0000256" key="2">
    <source>
        <dbReference type="ARBA" id="ARBA00023015"/>
    </source>
</evidence>
<keyword evidence="3" id="KW-0731">Sigma factor</keyword>
<dbReference type="RefSeq" id="WP_158947900.1">
    <property type="nucleotide sequence ID" value="NZ_CP046400.1"/>
</dbReference>
<keyword evidence="5" id="KW-0804">Transcription</keyword>
<dbReference type="InterPro" id="IPR013324">
    <property type="entry name" value="RNA_pol_sigma_r3/r4-like"/>
</dbReference>
<dbReference type="Gene3D" id="1.10.1740.10">
    <property type="match status" value="1"/>
</dbReference>
<dbReference type="GO" id="GO:0006352">
    <property type="term" value="P:DNA-templated transcription initiation"/>
    <property type="evidence" value="ECO:0007669"/>
    <property type="project" value="InterPro"/>
</dbReference>
<evidence type="ECO:0000256" key="5">
    <source>
        <dbReference type="ARBA" id="ARBA00023163"/>
    </source>
</evidence>
<dbReference type="Proteomes" id="UP000428328">
    <property type="component" value="Chromosome"/>
</dbReference>
<name>A0A6I6JJN9_9BACT</name>
<keyword evidence="2" id="KW-0805">Transcription regulation</keyword>
<dbReference type="SUPFAM" id="SSF88946">
    <property type="entry name" value="Sigma2 domain of RNA polymerase sigma factors"/>
    <property type="match status" value="1"/>
</dbReference>
<evidence type="ECO:0000256" key="1">
    <source>
        <dbReference type="ARBA" id="ARBA00010641"/>
    </source>
</evidence>
<comment type="similarity">
    <text evidence="1">Belongs to the sigma-70 factor family. ECF subfamily.</text>
</comment>
<dbReference type="InterPro" id="IPR007627">
    <property type="entry name" value="RNA_pol_sigma70_r2"/>
</dbReference>